<keyword evidence="2" id="KW-0614">Plasmid</keyword>
<accession>A0ABM9NN64</accession>
<gene>
    <name evidence="2" type="ORF">MECH1_V1_P0180</name>
</gene>
<keyword evidence="3" id="KW-1185">Reference proteome</keyword>
<evidence type="ECO:0000313" key="2">
    <source>
        <dbReference type="EMBL" id="CAL1242112.1"/>
    </source>
</evidence>
<dbReference type="EMBL" id="OZ026885">
    <property type="protein sequence ID" value="CAL1242112.1"/>
    <property type="molecule type" value="Genomic_DNA"/>
</dbReference>
<evidence type="ECO:0000313" key="3">
    <source>
        <dbReference type="Proteomes" id="UP001497493"/>
    </source>
</evidence>
<geneLocation type="plasmid" evidence="2 3">
    <name>2</name>
</geneLocation>
<feature type="compositionally biased region" description="Gly residues" evidence="1">
    <location>
        <begin position="40"/>
        <end position="50"/>
    </location>
</feature>
<name>A0ABM9NN64_9GAMM</name>
<feature type="region of interest" description="Disordered" evidence="1">
    <location>
        <begin position="32"/>
        <end position="52"/>
    </location>
</feature>
<dbReference type="Proteomes" id="UP001497493">
    <property type="component" value="Plasmid 2"/>
</dbReference>
<sequence>MVGRADEVLTVLECTRPGGAPILSGETVRAMDGAHRSGGDDPGTGMGGGVTSIPYDREIGLRFIGARQA</sequence>
<protein>
    <submittedName>
        <fullName evidence="2">Uncharacterized protein</fullName>
    </submittedName>
</protein>
<evidence type="ECO:0000256" key="1">
    <source>
        <dbReference type="SAM" id="MobiDB-lite"/>
    </source>
</evidence>
<proteinExistence type="predicted"/>
<organism evidence="2 3">
    <name type="scientific">Candidatus Methylocalor cossyra</name>
    <dbReference type="NCBI Taxonomy" id="3108543"/>
    <lineage>
        <taxon>Bacteria</taxon>
        <taxon>Pseudomonadati</taxon>
        <taxon>Pseudomonadota</taxon>
        <taxon>Gammaproteobacteria</taxon>
        <taxon>Methylococcales</taxon>
        <taxon>Methylococcaceae</taxon>
        <taxon>Candidatus Methylocalor</taxon>
    </lineage>
</organism>
<reference evidence="2 3" key="1">
    <citation type="submission" date="2024-04" db="EMBL/GenBank/DDBJ databases">
        <authorList>
            <person name="Cremers G."/>
        </authorList>
    </citation>
    <scope>NUCLEOTIDE SEQUENCE [LARGE SCALE GENOMIC DNA]</scope>
    <source>
        <strain evidence="2">MeCH1-AG</strain>
        <plasmid evidence="2 3">2</plasmid>
    </source>
</reference>